<gene>
    <name evidence="3" type="ORF">LARSCL_LOCUS17353</name>
</gene>
<name>A0AAV2B6Q0_9ARAC</name>
<evidence type="ECO:0000256" key="2">
    <source>
        <dbReference type="SAM" id="SignalP"/>
    </source>
</evidence>
<keyword evidence="2" id="KW-0732">Signal</keyword>
<reference evidence="3 4" key="1">
    <citation type="submission" date="2024-04" db="EMBL/GenBank/DDBJ databases">
        <authorList>
            <person name="Rising A."/>
            <person name="Reimegard J."/>
            <person name="Sonavane S."/>
            <person name="Akerstrom W."/>
            <person name="Nylinder S."/>
            <person name="Hedman E."/>
            <person name="Kallberg Y."/>
        </authorList>
    </citation>
    <scope>NUCLEOTIDE SEQUENCE [LARGE SCALE GENOMIC DNA]</scope>
</reference>
<evidence type="ECO:0000313" key="3">
    <source>
        <dbReference type="EMBL" id="CAL1291908.1"/>
    </source>
</evidence>
<dbReference type="Proteomes" id="UP001497382">
    <property type="component" value="Unassembled WGS sequence"/>
</dbReference>
<evidence type="ECO:0000256" key="1">
    <source>
        <dbReference type="SAM" id="MobiDB-lite"/>
    </source>
</evidence>
<proteinExistence type="predicted"/>
<feature type="compositionally biased region" description="Basic residues" evidence="1">
    <location>
        <begin position="176"/>
        <end position="189"/>
    </location>
</feature>
<comment type="caution">
    <text evidence="3">The sequence shown here is derived from an EMBL/GenBank/DDBJ whole genome shotgun (WGS) entry which is preliminary data.</text>
</comment>
<dbReference type="AlphaFoldDB" id="A0AAV2B6Q0"/>
<feature type="compositionally biased region" description="Basic and acidic residues" evidence="1">
    <location>
        <begin position="166"/>
        <end position="175"/>
    </location>
</feature>
<protein>
    <submittedName>
        <fullName evidence="3">Uncharacterized protein</fullName>
    </submittedName>
</protein>
<feature type="signal peptide" evidence="2">
    <location>
        <begin position="1"/>
        <end position="20"/>
    </location>
</feature>
<dbReference type="EMBL" id="CAXIEN010000295">
    <property type="protein sequence ID" value="CAL1291908.1"/>
    <property type="molecule type" value="Genomic_DNA"/>
</dbReference>
<accession>A0AAV2B6Q0</accession>
<keyword evidence="4" id="KW-1185">Reference proteome</keyword>
<sequence length="189" mass="21743">MLRFGSVIIIYLSFVEIIHSSHPINSEEDCYYNGPTPMRVFLTVSSLPASATAKGVVRRRLEVNWVGIRPARTDRIHIYRRDPTRNPAAKPILSVNPTKYPGGYYKSDIELPIHTRHLRVAAKSPCLGYWATYERKKGTKVFNFKSKGNRDPGLPQFSSRLSQRRHPPETAEPHRFRARALPRSLHRRV</sequence>
<feature type="region of interest" description="Disordered" evidence="1">
    <location>
        <begin position="143"/>
        <end position="189"/>
    </location>
</feature>
<organism evidence="3 4">
    <name type="scientific">Larinioides sclopetarius</name>
    <dbReference type="NCBI Taxonomy" id="280406"/>
    <lineage>
        <taxon>Eukaryota</taxon>
        <taxon>Metazoa</taxon>
        <taxon>Ecdysozoa</taxon>
        <taxon>Arthropoda</taxon>
        <taxon>Chelicerata</taxon>
        <taxon>Arachnida</taxon>
        <taxon>Araneae</taxon>
        <taxon>Araneomorphae</taxon>
        <taxon>Entelegynae</taxon>
        <taxon>Araneoidea</taxon>
        <taxon>Araneidae</taxon>
        <taxon>Larinioides</taxon>
    </lineage>
</organism>
<feature type="chain" id="PRO_5043864227" evidence="2">
    <location>
        <begin position="21"/>
        <end position="189"/>
    </location>
</feature>
<evidence type="ECO:0000313" key="4">
    <source>
        <dbReference type="Proteomes" id="UP001497382"/>
    </source>
</evidence>